<evidence type="ECO:0000313" key="1">
    <source>
        <dbReference type="EMBL" id="TCS40822.1"/>
    </source>
</evidence>
<keyword evidence="2" id="KW-1185">Reference proteome</keyword>
<gene>
    <name evidence="1" type="ORF">BCF53_108191</name>
</gene>
<dbReference type="RefSeq" id="WP_132701787.1">
    <property type="nucleotide sequence ID" value="NZ_SLZR01000008.1"/>
</dbReference>
<dbReference type="Pfam" id="PF03352">
    <property type="entry name" value="Adenine_glyco"/>
    <property type="match status" value="1"/>
</dbReference>
<dbReference type="PANTHER" id="PTHR30037:SF3">
    <property type="entry name" value="BLR0857 PROTEIN"/>
    <property type="match status" value="1"/>
</dbReference>
<organism evidence="1 2">
    <name type="scientific">Reinekea marinisedimentorum</name>
    <dbReference type="NCBI Taxonomy" id="230495"/>
    <lineage>
        <taxon>Bacteria</taxon>
        <taxon>Pseudomonadati</taxon>
        <taxon>Pseudomonadota</taxon>
        <taxon>Gammaproteobacteria</taxon>
        <taxon>Oceanospirillales</taxon>
        <taxon>Saccharospirillaceae</taxon>
        <taxon>Reinekea</taxon>
    </lineage>
</organism>
<reference evidence="1 2" key="1">
    <citation type="submission" date="2019-03" db="EMBL/GenBank/DDBJ databases">
        <title>Genomic Encyclopedia of Archaeal and Bacterial Type Strains, Phase II (KMG-II): from individual species to whole genera.</title>
        <authorList>
            <person name="Goeker M."/>
        </authorList>
    </citation>
    <scope>NUCLEOTIDE SEQUENCE [LARGE SCALE GENOMIC DNA]</scope>
    <source>
        <strain evidence="1 2">DSM 15388</strain>
    </source>
</reference>
<dbReference type="Proteomes" id="UP000295793">
    <property type="component" value="Unassembled WGS sequence"/>
</dbReference>
<dbReference type="Gene3D" id="1.10.340.30">
    <property type="entry name" value="Hypothetical protein, domain 2"/>
    <property type="match status" value="1"/>
</dbReference>
<dbReference type="PANTHER" id="PTHR30037">
    <property type="entry name" value="DNA-3-METHYLADENINE GLYCOSYLASE 1"/>
    <property type="match status" value="1"/>
</dbReference>
<dbReference type="EMBL" id="SLZR01000008">
    <property type="protein sequence ID" value="TCS40822.1"/>
    <property type="molecule type" value="Genomic_DNA"/>
</dbReference>
<comment type="caution">
    <text evidence="1">The sequence shown here is derived from an EMBL/GenBank/DDBJ whole genome shotgun (WGS) entry which is preliminary data.</text>
</comment>
<accession>A0A4R3I6L6</accession>
<proteinExistence type="predicted"/>
<dbReference type="InterPro" id="IPR005019">
    <property type="entry name" value="Adenine_glyco"/>
</dbReference>
<sequence length="223" mass="25200">MSFEAYWQQALAHHQTEQAIRARFPVVRTAEELKAISDADYLSTICRRVFRAGMKHSLVDSKWPAFEQAFWQFNPVACQLIDDARFEELMRNTDLIRHWGKMKTIPVNALMVTDVAKAHSSFGNFIADWPEDDIVGLWTYLKKHGSHLGGDGGARFLRMIGKDTFVLADDVVRVLVNEGLVAKKPTSQKDLKAVQQFFNELHRESGLAYSAISMVLAMSIGPS</sequence>
<dbReference type="InterPro" id="IPR052891">
    <property type="entry name" value="DNA-3mA_glycosylase"/>
</dbReference>
<dbReference type="InterPro" id="IPR011257">
    <property type="entry name" value="DNA_glycosylase"/>
</dbReference>
<dbReference type="GO" id="GO:0006284">
    <property type="term" value="P:base-excision repair"/>
    <property type="evidence" value="ECO:0007669"/>
    <property type="project" value="InterPro"/>
</dbReference>
<protein>
    <submittedName>
        <fullName evidence="1">3-methyladenine DNA glycosylase Tag</fullName>
    </submittedName>
</protein>
<dbReference type="SUPFAM" id="SSF48150">
    <property type="entry name" value="DNA-glycosylase"/>
    <property type="match status" value="1"/>
</dbReference>
<dbReference type="GO" id="GO:0008725">
    <property type="term" value="F:DNA-3-methyladenine glycosylase activity"/>
    <property type="evidence" value="ECO:0007669"/>
    <property type="project" value="InterPro"/>
</dbReference>
<evidence type="ECO:0000313" key="2">
    <source>
        <dbReference type="Proteomes" id="UP000295793"/>
    </source>
</evidence>
<name>A0A4R3I6L6_9GAMM</name>
<dbReference type="AlphaFoldDB" id="A0A4R3I6L6"/>
<dbReference type="OrthoDB" id="9795156at2"/>